<sequence length="49" mass="5389">MDETTEQRLVHVATDQLRVPFWVVLAGVGAGAVWALAGVLVGSWLTRRR</sequence>
<accession>A0A6P0F4B3</accession>
<dbReference type="RefSeq" id="WP_163612795.1">
    <property type="nucleotide sequence ID" value="NZ_JAAGWB010000057.1"/>
</dbReference>
<name>A0A6P0F4B3_9ACTN</name>
<protein>
    <submittedName>
        <fullName evidence="2">Uncharacterized protein</fullName>
    </submittedName>
</protein>
<evidence type="ECO:0000313" key="4">
    <source>
        <dbReference type="Proteomes" id="UP000468828"/>
    </source>
</evidence>
<reference evidence="3 5" key="2">
    <citation type="submission" date="2020-02" db="EMBL/GenBank/DDBJ databases">
        <title>The WGS of Modestobacter muralis DSM 100205.</title>
        <authorList>
            <person name="Jiang Z."/>
        </authorList>
    </citation>
    <scope>NUCLEOTIDE SEQUENCE [LARGE SCALE GENOMIC DNA]</scope>
    <source>
        <strain evidence="3 5">DSM 100205</strain>
    </source>
</reference>
<evidence type="ECO:0000256" key="1">
    <source>
        <dbReference type="SAM" id="Phobius"/>
    </source>
</evidence>
<organism evidence="2 4">
    <name type="scientific">Modestobacter muralis</name>
    <dbReference type="NCBI Taxonomy" id="1608614"/>
    <lineage>
        <taxon>Bacteria</taxon>
        <taxon>Bacillati</taxon>
        <taxon>Actinomycetota</taxon>
        <taxon>Actinomycetes</taxon>
        <taxon>Geodermatophilales</taxon>
        <taxon>Geodermatophilaceae</taxon>
        <taxon>Modestobacter</taxon>
    </lineage>
</organism>
<gene>
    <name evidence="3" type="ORF">G3R41_18985</name>
    <name evidence="2" type="ORF">GCU67_18335</name>
</gene>
<keyword evidence="4" id="KW-1185">Reference proteome</keyword>
<dbReference type="EMBL" id="JAAGWH010000055">
    <property type="protein sequence ID" value="NEK96108.1"/>
    <property type="molecule type" value="Genomic_DNA"/>
</dbReference>
<evidence type="ECO:0000313" key="2">
    <source>
        <dbReference type="EMBL" id="NEK96108.1"/>
    </source>
</evidence>
<keyword evidence="1" id="KW-1133">Transmembrane helix</keyword>
<comment type="caution">
    <text evidence="2">The sequence shown here is derived from an EMBL/GenBank/DDBJ whole genome shotgun (WGS) entry which is preliminary data.</text>
</comment>
<dbReference type="Proteomes" id="UP000471152">
    <property type="component" value="Unassembled WGS sequence"/>
</dbReference>
<evidence type="ECO:0000313" key="5">
    <source>
        <dbReference type="Proteomes" id="UP000471152"/>
    </source>
</evidence>
<dbReference type="AlphaFoldDB" id="A0A6P0F4B3"/>
<reference evidence="2 4" key="1">
    <citation type="submission" date="2020-01" db="EMBL/GenBank/DDBJ databases">
        <title>the WGS Modestobacter muralis CPCC 204518.</title>
        <authorList>
            <person name="Jiang Z."/>
        </authorList>
    </citation>
    <scope>NUCLEOTIDE SEQUENCE [LARGE SCALE GENOMIC DNA]</scope>
    <source>
        <strain evidence="2 4">DSM 100205</strain>
    </source>
</reference>
<feature type="transmembrane region" description="Helical" evidence="1">
    <location>
        <begin position="20"/>
        <end position="45"/>
    </location>
</feature>
<dbReference type="EMBL" id="JAAGWB010000057">
    <property type="protein sequence ID" value="NEN52996.1"/>
    <property type="molecule type" value="Genomic_DNA"/>
</dbReference>
<keyword evidence="1" id="KW-0812">Transmembrane</keyword>
<proteinExistence type="predicted"/>
<evidence type="ECO:0000313" key="3">
    <source>
        <dbReference type="EMBL" id="NEN52996.1"/>
    </source>
</evidence>
<keyword evidence="1" id="KW-0472">Membrane</keyword>
<dbReference type="Proteomes" id="UP000468828">
    <property type="component" value="Unassembled WGS sequence"/>
</dbReference>